<gene>
    <name evidence="2" type="ORF">TL08_07740</name>
</gene>
<sequence length="120" mass="13809">MIDTAWGVRAYTLDAEGVAIGTERDATDLIGELWELKPELVVIPVQRFVDGFFRLETRLAGDFTQKLVNYGFRLAILGDVSEHIERSSAFAGYVREANRGRHIWFVADRDELRRRLQPDR</sequence>
<dbReference type="InterPro" id="IPR025438">
    <property type="entry name" value="DUF4180"/>
</dbReference>
<evidence type="ECO:0000313" key="3">
    <source>
        <dbReference type="Proteomes" id="UP000095210"/>
    </source>
</evidence>
<reference evidence="3" key="1">
    <citation type="submission" date="2016-03" db="EMBL/GenBank/DDBJ databases">
        <title>Complete genome sequence of the type strain Actinoalloteichus hymeniacidonis DSM 45092.</title>
        <authorList>
            <person name="Schaffert L."/>
            <person name="Albersmeier A."/>
            <person name="Winkler A."/>
            <person name="Kalinowski J."/>
            <person name="Zotchev S."/>
            <person name="Ruckert C."/>
        </authorList>
    </citation>
    <scope>NUCLEOTIDE SEQUENCE [LARGE SCALE GENOMIC DNA]</scope>
    <source>
        <strain evidence="3">HPA177(T) (DSM 45092(T))</strain>
    </source>
</reference>
<evidence type="ECO:0000313" key="2">
    <source>
        <dbReference type="EMBL" id="AOS62366.1"/>
    </source>
</evidence>
<protein>
    <submittedName>
        <fullName evidence="2">DUF4180 family protein</fullName>
    </submittedName>
</protein>
<evidence type="ECO:0000259" key="1">
    <source>
        <dbReference type="Pfam" id="PF13788"/>
    </source>
</evidence>
<accession>A0AAC9HNB5</accession>
<organism evidence="2 3">
    <name type="scientific">Actinoalloteichus hymeniacidonis</name>
    <dbReference type="NCBI Taxonomy" id="340345"/>
    <lineage>
        <taxon>Bacteria</taxon>
        <taxon>Bacillati</taxon>
        <taxon>Actinomycetota</taxon>
        <taxon>Actinomycetes</taxon>
        <taxon>Pseudonocardiales</taxon>
        <taxon>Pseudonocardiaceae</taxon>
        <taxon>Actinoalloteichus</taxon>
    </lineage>
</organism>
<dbReference type="EMBL" id="CP014859">
    <property type="protein sequence ID" value="AOS62366.1"/>
    <property type="molecule type" value="Genomic_DNA"/>
</dbReference>
<dbReference type="RefSeq" id="WP_069847714.1">
    <property type="nucleotide sequence ID" value="NZ_CP014859.1"/>
</dbReference>
<keyword evidence="3" id="KW-1185">Reference proteome</keyword>
<name>A0AAC9HNB5_9PSEU</name>
<dbReference type="Pfam" id="PF13788">
    <property type="entry name" value="DUF4180"/>
    <property type="match status" value="1"/>
</dbReference>
<feature type="domain" description="DUF4180" evidence="1">
    <location>
        <begin position="9"/>
        <end position="116"/>
    </location>
</feature>
<dbReference type="Proteomes" id="UP000095210">
    <property type="component" value="Chromosome"/>
</dbReference>
<dbReference type="AlphaFoldDB" id="A0AAC9HNB5"/>
<proteinExistence type="predicted"/>
<dbReference type="KEGG" id="ahm:TL08_07740"/>